<comment type="subcellular location">
    <subcellularLocation>
        <location evidence="1">Membrane</location>
        <topology evidence="1">Multi-pass membrane protein</topology>
    </subcellularLocation>
</comment>
<comment type="similarity">
    <text evidence="2 10">Belongs to the sodium:solute symporter (SSF) (TC 2.A.21) family.</text>
</comment>
<feature type="transmembrane region" description="Helical" evidence="11">
    <location>
        <begin position="258"/>
        <end position="282"/>
    </location>
</feature>
<dbReference type="GO" id="GO:0006814">
    <property type="term" value="P:sodium ion transport"/>
    <property type="evidence" value="ECO:0007669"/>
    <property type="project" value="UniProtKB-KW"/>
</dbReference>
<evidence type="ECO:0000256" key="11">
    <source>
        <dbReference type="SAM" id="Phobius"/>
    </source>
</evidence>
<feature type="transmembrane region" description="Helical" evidence="11">
    <location>
        <begin position="37"/>
        <end position="64"/>
    </location>
</feature>
<dbReference type="GO" id="GO:0015293">
    <property type="term" value="F:symporter activity"/>
    <property type="evidence" value="ECO:0007669"/>
    <property type="project" value="UniProtKB-KW"/>
</dbReference>
<evidence type="ECO:0000256" key="3">
    <source>
        <dbReference type="ARBA" id="ARBA00022448"/>
    </source>
</evidence>
<accession>A0A2I6S3L4</accession>
<evidence type="ECO:0000313" key="12">
    <source>
        <dbReference type="EMBL" id="AUN93825.1"/>
    </source>
</evidence>
<evidence type="ECO:0000256" key="1">
    <source>
        <dbReference type="ARBA" id="ARBA00004141"/>
    </source>
</evidence>
<feature type="transmembrane region" description="Helical" evidence="11">
    <location>
        <begin position="226"/>
        <end position="246"/>
    </location>
</feature>
<keyword evidence="4" id="KW-1003">Cell membrane</keyword>
<evidence type="ECO:0000256" key="8">
    <source>
        <dbReference type="ARBA" id="ARBA00023136"/>
    </source>
</evidence>
<evidence type="ECO:0000256" key="2">
    <source>
        <dbReference type="ARBA" id="ARBA00006434"/>
    </source>
</evidence>
<dbReference type="AlphaFoldDB" id="A0A2I6S3L4"/>
<feature type="transmembrane region" description="Helical" evidence="11">
    <location>
        <begin position="174"/>
        <end position="195"/>
    </location>
</feature>
<evidence type="ECO:0000256" key="10">
    <source>
        <dbReference type="RuleBase" id="RU362091"/>
    </source>
</evidence>
<dbReference type="PANTHER" id="PTHR48086">
    <property type="entry name" value="SODIUM/PROLINE SYMPORTER-RELATED"/>
    <property type="match status" value="1"/>
</dbReference>
<keyword evidence="9" id="KW-0406">Ion transport</keyword>
<keyword evidence="3" id="KW-0813">Transport</keyword>
<feature type="transmembrane region" description="Helical" evidence="11">
    <location>
        <begin position="76"/>
        <end position="94"/>
    </location>
</feature>
<evidence type="ECO:0000256" key="7">
    <source>
        <dbReference type="ARBA" id="ARBA00022989"/>
    </source>
</evidence>
<name>A0A2I6S3L4_9RHOO</name>
<feature type="transmembrane region" description="Helical" evidence="11">
    <location>
        <begin position="360"/>
        <end position="380"/>
    </location>
</feature>
<feature type="transmembrane region" description="Helical" evidence="11">
    <location>
        <begin position="115"/>
        <end position="140"/>
    </location>
</feature>
<dbReference type="InterPro" id="IPR018212">
    <property type="entry name" value="Na/solute_symporter_CS"/>
</dbReference>
<evidence type="ECO:0000256" key="4">
    <source>
        <dbReference type="ARBA" id="ARBA00022475"/>
    </source>
</evidence>
<keyword evidence="5 11" id="KW-0812">Transmembrane</keyword>
<evidence type="ECO:0000313" key="13">
    <source>
        <dbReference type="Proteomes" id="UP000242205"/>
    </source>
</evidence>
<dbReference type="RefSeq" id="WP_102245899.1">
    <property type="nucleotide sequence ID" value="NZ_CP025682.1"/>
</dbReference>
<evidence type="ECO:0000256" key="9">
    <source>
        <dbReference type="ARBA" id="ARBA00023201"/>
    </source>
</evidence>
<dbReference type="GO" id="GO:0005886">
    <property type="term" value="C:plasma membrane"/>
    <property type="evidence" value="ECO:0007669"/>
    <property type="project" value="TreeGrafter"/>
</dbReference>
<dbReference type="Pfam" id="PF00474">
    <property type="entry name" value="SSF"/>
    <property type="match status" value="1"/>
</dbReference>
<dbReference type="OrthoDB" id="9789704at2"/>
<proteinExistence type="inferred from homology"/>
<dbReference type="PANTHER" id="PTHR48086:SF7">
    <property type="entry name" value="SODIUM-SOLUTE SYMPORTER-RELATED"/>
    <property type="match status" value="1"/>
</dbReference>
<feature type="transmembrane region" description="Helical" evidence="11">
    <location>
        <begin position="146"/>
        <end position="167"/>
    </location>
</feature>
<feature type="transmembrane region" description="Helical" evidence="11">
    <location>
        <begin position="392"/>
        <end position="410"/>
    </location>
</feature>
<keyword evidence="6" id="KW-0769">Symport</keyword>
<feature type="transmembrane region" description="Helical" evidence="11">
    <location>
        <begin position="445"/>
        <end position="463"/>
    </location>
</feature>
<evidence type="ECO:0000256" key="5">
    <source>
        <dbReference type="ARBA" id="ARBA00022692"/>
    </source>
</evidence>
<sequence>MLLWLVIAYIAVSVAIGLYAATRVHNARDYIVAGRNLPFVFVLAMVFATWFGAETVLGISATFIDEGFRGLISDPLGASICLVLFGLVFARPLYRMNLLTLGDFFRVRYNRGTEVALSLAIIVSYLGWVGAQMAALGLVFNVLSDGLVTINQGVFIGAGVVLVYTLFGGMWSVAMTTFVQMIVIILGLLYVTWLAGDMAGGFDTVITKAAAEGKFEFLPTLDALDMLAWIAALLTMALGSIPQQDVFQRVNSSKNETIAVWGTTIGGISYFFFAAVPLFLAYSATLIDPAMVERFMAEDSQLILPSLIVGYMPFAAQVVFFGALISVIMSTASGTLLAPSVTFSENIVRGFWPAMSDRQLLLVTRLAVCAFCVMVALYAVSTTATIHHMVESAYRVTLAGAFVPLAFGLFWKRANNLGATLAIVLGIGTWLVLELFVPEGDVEPQLYGLVVSAFGMIVGGYVGRPSHHRPHAGHHHAAAATHHTAR</sequence>
<dbReference type="KEGG" id="atw:C0099_02055"/>
<dbReference type="PROSITE" id="PS00457">
    <property type="entry name" value="NA_SOLUT_SYMP_2"/>
    <property type="match status" value="1"/>
</dbReference>
<protein>
    <submittedName>
        <fullName evidence="12">Sodium:solute symporter</fullName>
    </submittedName>
</protein>
<keyword evidence="13" id="KW-1185">Reference proteome</keyword>
<keyword evidence="8 11" id="KW-0472">Membrane</keyword>
<dbReference type="EMBL" id="CP025682">
    <property type="protein sequence ID" value="AUN93825.1"/>
    <property type="molecule type" value="Genomic_DNA"/>
</dbReference>
<keyword evidence="9" id="KW-0915">Sodium</keyword>
<evidence type="ECO:0000256" key="6">
    <source>
        <dbReference type="ARBA" id="ARBA00022847"/>
    </source>
</evidence>
<dbReference type="InterPro" id="IPR050277">
    <property type="entry name" value="Sodium:Solute_Symporter"/>
</dbReference>
<gene>
    <name evidence="12" type="ORF">C0099_02055</name>
</gene>
<dbReference type="PROSITE" id="PS50283">
    <property type="entry name" value="NA_SOLUT_SYMP_3"/>
    <property type="match status" value="1"/>
</dbReference>
<keyword evidence="7 11" id="KW-1133">Transmembrane helix</keyword>
<keyword evidence="9" id="KW-0739">Sodium transport</keyword>
<feature type="transmembrane region" description="Helical" evidence="11">
    <location>
        <begin position="6"/>
        <end position="25"/>
    </location>
</feature>
<dbReference type="InterPro" id="IPR001734">
    <property type="entry name" value="Na/solute_symporter"/>
</dbReference>
<dbReference type="InterPro" id="IPR038377">
    <property type="entry name" value="Na/Glc_symporter_sf"/>
</dbReference>
<feature type="transmembrane region" description="Helical" evidence="11">
    <location>
        <begin position="417"/>
        <end position="433"/>
    </location>
</feature>
<reference evidence="12 13" key="1">
    <citation type="submission" date="2018-01" db="EMBL/GenBank/DDBJ databases">
        <authorList>
            <person name="Fu G.-Y."/>
        </authorList>
    </citation>
    <scope>NUCLEOTIDE SEQUENCE [LARGE SCALE GENOMIC DNA]</scope>
    <source>
        <strain evidence="12 13">SY39</strain>
    </source>
</reference>
<dbReference type="Proteomes" id="UP000242205">
    <property type="component" value="Chromosome"/>
</dbReference>
<dbReference type="Gene3D" id="1.20.1730.10">
    <property type="entry name" value="Sodium/glucose cotransporter"/>
    <property type="match status" value="1"/>
</dbReference>
<dbReference type="CDD" id="cd11474">
    <property type="entry name" value="SLC5sbd_CHT"/>
    <property type="match status" value="1"/>
</dbReference>
<organism evidence="12 13">
    <name type="scientific">Pseudazoarcus pumilus</name>
    <dbReference type="NCBI Taxonomy" id="2067960"/>
    <lineage>
        <taxon>Bacteria</taxon>
        <taxon>Pseudomonadati</taxon>
        <taxon>Pseudomonadota</taxon>
        <taxon>Betaproteobacteria</taxon>
        <taxon>Rhodocyclales</taxon>
        <taxon>Zoogloeaceae</taxon>
        <taxon>Pseudazoarcus</taxon>
    </lineage>
</organism>
<dbReference type="GO" id="GO:0046942">
    <property type="term" value="P:carboxylic acid transport"/>
    <property type="evidence" value="ECO:0007669"/>
    <property type="project" value="UniProtKB-ARBA"/>
</dbReference>